<dbReference type="InterPro" id="IPR017136">
    <property type="entry name" value="UCP037205"/>
</dbReference>
<proteinExistence type="predicted"/>
<evidence type="ECO:0000313" key="2">
    <source>
        <dbReference type="Proteomes" id="UP000016960"/>
    </source>
</evidence>
<dbReference type="PATRIC" id="fig|582515.4.peg.418"/>
<gene>
    <name evidence="1" type="ORF">KR51_00003710</name>
</gene>
<dbReference type="OrthoDB" id="27194at2"/>
<dbReference type="Pfam" id="PF10013">
    <property type="entry name" value="DUF2256"/>
    <property type="match status" value="1"/>
</dbReference>
<organism evidence="1 2">
    <name type="scientific">Rubidibacter lacunae KORDI 51-2</name>
    <dbReference type="NCBI Taxonomy" id="582515"/>
    <lineage>
        <taxon>Bacteria</taxon>
        <taxon>Bacillati</taxon>
        <taxon>Cyanobacteriota</taxon>
        <taxon>Cyanophyceae</taxon>
        <taxon>Oscillatoriophycideae</taxon>
        <taxon>Chroococcales</taxon>
        <taxon>Aphanothecaceae</taxon>
        <taxon>Rubidibacter</taxon>
    </lineage>
</organism>
<dbReference type="PIRSF" id="PIRSF037205">
    <property type="entry name" value="UCP037205"/>
    <property type="match status" value="1"/>
</dbReference>
<sequence>MARQRNKVDLPTKVCPVCDRPFTWRKKWADCWNEVKYCSERCRRRRS</sequence>
<dbReference type="PANTHER" id="PTHR37463:SF1">
    <property type="entry name" value="DUF2256 DOMAIN-CONTAINING PROTEIN"/>
    <property type="match status" value="1"/>
</dbReference>
<dbReference type="PANTHER" id="PTHR37463">
    <property type="entry name" value="GSL3115 PROTEIN"/>
    <property type="match status" value="1"/>
</dbReference>
<keyword evidence="2" id="KW-1185">Reference proteome</keyword>
<dbReference type="RefSeq" id="WP_022604153.1">
    <property type="nucleotide sequence ID" value="NZ_ASSJ01000004.1"/>
</dbReference>
<name>U5DTQ7_9CHRO</name>
<protein>
    <recommendedName>
        <fullName evidence="3">DUF2256 domain-containing protein</fullName>
    </recommendedName>
</protein>
<reference evidence="1 2" key="1">
    <citation type="submission" date="2013-05" db="EMBL/GenBank/DDBJ databases">
        <title>Draft genome sequence of Rubidibacter lacunae KORDI 51-2.</title>
        <authorList>
            <person name="Choi D.H."/>
            <person name="Noh J.H."/>
            <person name="Kwon K.-K."/>
            <person name="Lee J.-H."/>
            <person name="Ryu J.-Y."/>
        </authorList>
    </citation>
    <scope>NUCLEOTIDE SEQUENCE [LARGE SCALE GENOMIC DNA]</scope>
    <source>
        <strain evidence="1 2">KORDI 51-2</strain>
    </source>
</reference>
<dbReference type="eggNOG" id="COG4338">
    <property type="taxonomic scope" value="Bacteria"/>
</dbReference>
<comment type="caution">
    <text evidence="1">The sequence shown here is derived from an EMBL/GenBank/DDBJ whole genome shotgun (WGS) entry which is preliminary data.</text>
</comment>
<dbReference type="Proteomes" id="UP000016960">
    <property type="component" value="Unassembled WGS sequence"/>
</dbReference>
<evidence type="ECO:0008006" key="3">
    <source>
        <dbReference type="Google" id="ProtNLM"/>
    </source>
</evidence>
<evidence type="ECO:0000313" key="1">
    <source>
        <dbReference type="EMBL" id="ERN43055.1"/>
    </source>
</evidence>
<dbReference type="InParanoid" id="U5DTQ7"/>
<dbReference type="STRING" id="582515.KR51_00003710"/>
<dbReference type="EMBL" id="ASSJ01000004">
    <property type="protein sequence ID" value="ERN43055.1"/>
    <property type="molecule type" value="Genomic_DNA"/>
</dbReference>
<dbReference type="AlphaFoldDB" id="U5DTQ7"/>
<accession>U5DTQ7</accession>